<feature type="compositionally biased region" description="Basic and acidic residues" evidence="3">
    <location>
        <begin position="12"/>
        <end position="22"/>
    </location>
</feature>
<evidence type="ECO:0000256" key="1">
    <source>
        <dbReference type="ARBA" id="ARBA00005428"/>
    </source>
</evidence>
<dbReference type="GO" id="GO:0003677">
    <property type="term" value="F:DNA binding"/>
    <property type="evidence" value="ECO:0007669"/>
    <property type="project" value="InterPro"/>
</dbReference>
<dbReference type="CDD" id="cd10148">
    <property type="entry name" value="CsoR-like_DUF156"/>
    <property type="match status" value="1"/>
</dbReference>
<reference evidence="4 5" key="1">
    <citation type="submission" date="2018-07" db="EMBL/GenBank/DDBJ databases">
        <title>Arthrobacter sp. nov., isolated from raw cow's milk with high bacterial count.</title>
        <authorList>
            <person name="Hahne J."/>
            <person name="Isele D."/>
            <person name="Lipski A."/>
        </authorList>
    </citation>
    <scope>NUCLEOTIDE SEQUENCE [LARGE SCALE GENOMIC DNA]</scope>
    <source>
        <strain evidence="4 5">JZ R-35</strain>
    </source>
</reference>
<feature type="region of interest" description="Disordered" evidence="3">
    <location>
        <begin position="1"/>
        <end position="22"/>
    </location>
</feature>
<keyword evidence="2" id="KW-0186">Copper</keyword>
<gene>
    <name evidence="4" type="ORF">DWB68_12605</name>
</gene>
<dbReference type="GO" id="GO:0045892">
    <property type="term" value="P:negative regulation of DNA-templated transcription"/>
    <property type="evidence" value="ECO:0007669"/>
    <property type="project" value="UniProtKB-ARBA"/>
</dbReference>
<dbReference type="EMBL" id="QQXK01000027">
    <property type="protein sequence ID" value="RII41456.1"/>
    <property type="molecule type" value="Genomic_DNA"/>
</dbReference>
<comment type="caution">
    <text evidence="4">The sequence shown here is derived from an EMBL/GenBank/DDBJ whole genome shotgun (WGS) entry which is preliminary data.</text>
</comment>
<evidence type="ECO:0000313" key="4">
    <source>
        <dbReference type="EMBL" id="RII41456.1"/>
    </source>
</evidence>
<sequence length="138" mass="15116">MRMGFSLPSAAREPRHIPPRGTCDRTPRGYKVLAMSEQEHTTHGYSADKEALLKRLRRIEGQVRGVSRMVDEDNYCIDVLTQISAVNAALHKVSLALVQDHIGHCVVDAAARSAETGDATIVADKVEETAVAIGRLLR</sequence>
<proteinExistence type="inferred from homology"/>
<dbReference type="GO" id="GO:0046872">
    <property type="term" value="F:metal ion binding"/>
    <property type="evidence" value="ECO:0007669"/>
    <property type="project" value="InterPro"/>
</dbReference>
<dbReference type="PANTHER" id="PTHR33677:SF3">
    <property type="entry name" value="COPPER-SENSING TRANSCRIPTIONAL REPRESSOR RICR"/>
    <property type="match status" value="1"/>
</dbReference>
<dbReference type="Pfam" id="PF02583">
    <property type="entry name" value="Trns_repr_metal"/>
    <property type="match status" value="1"/>
</dbReference>
<organism evidence="4 5">
    <name type="scientific">Galactobacter valiniphilus</name>
    <dbReference type="NCBI Taxonomy" id="2676122"/>
    <lineage>
        <taxon>Bacteria</taxon>
        <taxon>Bacillati</taxon>
        <taxon>Actinomycetota</taxon>
        <taxon>Actinomycetes</taxon>
        <taxon>Micrococcales</taxon>
        <taxon>Micrococcaceae</taxon>
        <taxon>Galactobacter</taxon>
    </lineage>
</organism>
<dbReference type="InterPro" id="IPR003735">
    <property type="entry name" value="Metal_Tscrpt_repr"/>
</dbReference>
<dbReference type="PANTHER" id="PTHR33677">
    <property type="entry name" value="TRANSCRIPTIONAL REPRESSOR FRMR-RELATED"/>
    <property type="match status" value="1"/>
</dbReference>
<evidence type="ECO:0000256" key="3">
    <source>
        <dbReference type="SAM" id="MobiDB-lite"/>
    </source>
</evidence>
<dbReference type="Proteomes" id="UP000265419">
    <property type="component" value="Unassembled WGS sequence"/>
</dbReference>
<protein>
    <submittedName>
        <fullName evidence="4">Metal-sensitive transcriptional regulator</fullName>
    </submittedName>
</protein>
<accession>A0A399JG58</accession>
<evidence type="ECO:0000313" key="5">
    <source>
        <dbReference type="Proteomes" id="UP000265419"/>
    </source>
</evidence>
<dbReference type="InterPro" id="IPR038390">
    <property type="entry name" value="Metal_Tscrpt_repr_sf"/>
</dbReference>
<dbReference type="AlphaFoldDB" id="A0A399JG58"/>
<name>A0A399JG58_9MICC</name>
<keyword evidence="5" id="KW-1185">Reference proteome</keyword>
<dbReference type="Gene3D" id="1.20.58.1000">
    <property type="entry name" value="Metal-sensitive repressor, helix protomer"/>
    <property type="match status" value="1"/>
</dbReference>
<evidence type="ECO:0000256" key="2">
    <source>
        <dbReference type="ARBA" id="ARBA00023008"/>
    </source>
</evidence>
<comment type="similarity">
    <text evidence="1">Belongs to the CsoR family.</text>
</comment>